<dbReference type="InterPro" id="IPR029787">
    <property type="entry name" value="Nucleotide_cyclase"/>
</dbReference>
<dbReference type="CDD" id="cd01948">
    <property type="entry name" value="EAL"/>
    <property type="match status" value="1"/>
</dbReference>
<dbReference type="Pfam" id="PF00989">
    <property type="entry name" value="PAS"/>
    <property type="match status" value="1"/>
</dbReference>
<dbReference type="RefSeq" id="WP_135342702.1">
    <property type="nucleotide sequence ID" value="NZ_ML214239.1"/>
</dbReference>
<reference evidence="4 5" key="1">
    <citation type="submission" date="2019-03" db="EMBL/GenBank/DDBJ databases">
        <title>Thermus tengchongensis species for the arsenic transformation mechanism.</title>
        <authorList>
            <person name="Yuan G.C."/>
        </authorList>
    </citation>
    <scope>NUCLEOTIDE SEQUENCE [LARGE SCALE GENOMIC DNA]</scope>
    <source>
        <strain evidence="4 5">15Y</strain>
    </source>
</reference>
<accession>A0ABY2K9A0</accession>
<protein>
    <submittedName>
        <fullName evidence="4">EAL domain-containing protein</fullName>
    </submittedName>
</protein>
<evidence type="ECO:0000313" key="4">
    <source>
        <dbReference type="EMBL" id="TFU17972.1"/>
    </source>
</evidence>
<dbReference type="PROSITE" id="PS50883">
    <property type="entry name" value="EAL"/>
    <property type="match status" value="1"/>
</dbReference>
<dbReference type="NCBIfam" id="TIGR00229">
    <property type="entry name" value="sensory_box"/>
    <property type="match status" value="1"/>
</dbReference>
<comment type="caution">
    <text evidence="4">The sequence shown here is derived from an EMBL/GenBank/DDBJ whole genome shotgun (WGS) entry which is preliminary data.</text>
</comment>
<gene>
    <name evidence="4" type="ORF">E0489_00145</name>
</gene>
<name>A0ABY2K9A0_9DEIN</name>
<dbReference type="PROSITE" id="PS50112">
    <property type="entry name" value="PAS"/>
    <property type="match status" value="1"/>
</dbReference>
<dbReference type="Pfam" id="PF00990">
    <property type="entry name" value="GGDEF"/>
    <property type="match status" value="1"/>
</dbReference>
<dbReference type="SMART" id="SM00267">
    <property type="entry name" value="GGDEF"/>
    <property type="match status" value="1"/>
</dbReference>
<feature type="domain" description="PAS" evidence="1">
    <location>
        <begin position="327"/>
        <end position="384"/>
    </location>
</feature>
<dbReference type="SUPFAM" id="SSF55781">
    <property type="entry name" value="GAF domain-like"/>
    <property type="match status" value="2"/>
</dbReference>
<dbReference type="Gene3D" id="3.30.70.270">
    <property type="match status" value="1"/>
</dbReference>
<dbReference type="InterPro" id="IPR052155">
    <property type="entry name" value="Biofilm_reg_signaling"/>
</dbReference>
<dbReference type="Pfam" id="PF00563">
    <property type="entry name" value="EAL"/>
    <property type="match status" value="1"/>
</dbReference>
<dbReference type="SUPFAM" id="SSF141868">
    <property type="entry name" value="EAL domain-like"/>
    <property type="match status" value="1"/>
</dbReference>
<dbReference type="InterPro" id="IPR043128">
    <property type="entry name" value="Rev_trsase/Diguanyl_cyclase"/>
</dbReference>
<dbReference type="InterPro" id="IPR013767">
    <property type="entry name" value="PAS_fold"/>
</dbReference>
<dbReference type="PANTHER" id="PTHR44757:SF2">
    <property type="entry name" value="BIOFILM ARCHITECTURE MAINTENANCE PROTEIN MBAA"/>
    <property type="match status" value="1"/>
</dbReference>
<dbReference type="Pfam" id="PF13185">
    <property type="entry name" value="GAF_2"/>
    <property type="match status" value="2"/>
</dbReference>
<feature type="domain" description="GGDEF" evidence="3">
    <location>
        <begin position="643"/>
        <end position="773"/>
    </location>
</feature>
<evidence type="ECO:0000259" key="2">
    <source>
        <dbReference type="PROSITE" id="PS50883"/>
    </source>
</evidence>
<evidence type="ECO:0000259" key="3">
    <source>
        <dbReference type="PROSITE" id="PS50887"/>
    </source>
</evidence>
<dbReference type="InterPro" id="IPR000014">
    <property type="entry name" value="PAS"/>
</dbReference>
<feature type="domain" description="EAL" evidence="2">
    <location>
        <begin position="781"/>
        <end position="1017"/>
    </location>
</feature>
<dbReference type="SUPFAM" id="SSF55785">
    <property type="entry name" value="PYP-like sensor domain (PAS domain)"/>
    <property type="match status" value="1"/>
</dbReference>
<keyword evidence="5" id="KW-1185">Reference proteome</keyword>
<dbReference type="NCBIfam" id="TIGR00254">
    <property type="entry name" value="GGDEF"/>
    <property type="match status" value="1"/>
</dbReference>
<dbReference type="Gene3D" id="3.20.20.450">
    <property type="entry name" value="EAL domain"/>
    <property type="match status" value="1"/>
</dbReference>
<dbReference type="PROSITE" id="PS50887">
    <property type="entry name" value="GGDEF"/>
    <property type="match status" value="1"/>
</dbReference>
<dbReference type="SMART" id="SM00052">
    <property type="entry name" value="EAL"/>
    <property type="match status" value="1"/>
</dbReference>
<dbReference type="InterPro" id="IPR029016">
    <property type="entry name" value="GAF-like_dom_sf"/>
</dbReference>
<dbReference type="InterPro" id="IPR000160">
    <property type="entry name" value="GGDEF_dom"/>
</dbReference>
<dbReference type="Gene3D" id="3.30.450.20">
    <property type="entry name" value="PAS domain"/>
    <property type="match status" value="1"/>
</dbReference>
<dbReference type="CDD" id="cd01949">
    <property type="entry name" value="GGDEF"/>
    <property type="match status" value="1"/>
</dbReference>
<dbReference type="CDD" id="cd00130">
    <property type="entry name" value="PAS"/>
    <property type="match status" value="1"/>
</dbReference>
<dbReference type="InterPro" id="IPR035919">
    <property type="entry name" value="EAL_sf"/>
</dbReference>
<dbReference type="SUPFAM" id="SSF55073">
    <property type="entry name" value="Nucleotide cyclase"/>
    <property type="match status" value="1"/>
</dbReference>
<dbReference type="Proteomes" id="UP000297244">
    <property type="component" value="Unassembled WGS sequence"/>
</dbReference>
<dbReference type="Gene3D" id="3.30.450.40">
    <property type="match status" value="2"/>
</dbReference>
<dbReference type="InterPro" id="IPR035965">
    <property type="entry name" value="PAS-like_dom_sf"/>
</dbReference>
<dbReference type="InterPro" id="IPR003018">
    <property type="entry name" value="GAF"/>
</dbReference>
<proteinExistence type="predicted"/>
<sequence length="1020" mass="113809">MPRRTEVTLRLSQILLQEAPLQVRFQKFLEALLSLPWLTLKAQGAIFLRRGERLQLVAELGLDEPLKEACAFLTLGQCLCGRVGFTGEPLVVSQVDENHEILYPDMPPHGHAIFPLKVGERILGVLNLYLEPGVSLSPDGWSTLEMAAGLLALAVLRERAERAARVLHRASQVALEAQDEAEYLKHLCLLLVEEGYALAWVGEALPDGRVHPLEGAGAVGYLEGLVVRHDETPEGQGPTGRAIRLGEPQVLRDVGEDPNYGPWRQRAQRFSFASSAAFPLRIGERIFGALNVYAPEPDAFDQEEVALLQDLASLAGKNLERLRSQAQAHLLSQLVEQVPEAIFVTDLEGRITYANAALYDETGYSPSEVLGQNPRIFKSGKHPEVFYRHLWDTLRQGQVFRGLFYNRRKDSRLVVEDKILTPIRDLRGQVVAYSSMGRNITREWSLYRIQQVLIQMLERFLQEGMGRSFFQRFLDKVLEAIPGAEAGSLLLRNRDGSISFVALTGHDPGLREVRLAPEEVYALEAQVPQGRVSGVVLGEFLRHLPPEKGEILRQRGRLGELKETLYARLEVEGEAIGALYLDAFQAPFPEEALDPFRFLARWLEMVFSWERAQVQARYLRYHDPVTGLPNRALLEEAWREGDEPLVLVLADLDSFGEFNRIHGRKVGDMLLAAAARAWEELLPKGGELYRLGDDEFLFVLPLEPGKVLGFYQGLARALQASAPSPLEKAKLGVSVGVVAYPADGRSLGELLRRADLALREAKKGRGVAYFNRELEAAYMERVKVLAALEEALREGRLVLFGQPIVDLSTLEAVAVEVLVRWPREGGFWPAGAFIPLAEESGLIRELDLYVLRLVEKLPENSVWHVNLSPQTLRDPRFLKAAARLRGKRVRFEITEYALAEGVEEVLQELVEMGFELALDDFGQGYASLNTLIQYPFCMVKMDRGFTAGLGENPKSHAVLRASLSLARELGLELVAEGVETQAQRAWLLRLGYRFAQGYLFGTPQPITGSGTSPLSFPSPG</sequence>
<organism evidence="4 5">
    <name type="scientific">Thermus tengchongensis</name>
    <dbReference type="NCBI Taxonomy" id="1214928"/>
    <lineage>
        <taxon>Bacteria</taxon>
        <taxon>Thermotogati</taxon>
        <taxon>Deinococcota</taxon>
        <taxon>Deinococci</taxon>
        <taxon>Thermales</taxon>
        <taxon>Thermaceae</taxon>
        <taxon>Thermus</taxon>
    </lineage>
</organism>
<dbReference type="PANTHER" id="PTHR44757">
    <property type="entry name" value="DIGUANYLATE CYCLASE DGCP"/>
    <property type="match status" value="1"/>
</dbReference>
<dbReference type="InterPro" id="IPR001633">
    <property type="entry name" value="EAL_dom"/>
</dbReference>
<evidence type="ECO:0000259" key="1">
    <source>
        <dbReference type="PROSITE" id="PS50112"/>
    </source>
</evidence>
<dbReference type="EMBL" id="SKBL01000001">
    <property type="protein sequence ID" value="TFU17972.1"/>
    <property type="molecule type" value="Genomic_DNA"/>
</dbReference>
<dbReference type="SMART" id="SM00091">
    <property type="entry name" value="PAS"/>
    <property type="match status" value="1"/>
</dbReference>
<evidence type="ECO:0000313" key="5">
    <source>
        <dbReference type="Proteomes" id="UP000297244"/>
    </source>
</evidence>
<dbReference type="SMART" id="SM00065">
    <property type="entry name" value="GAF"/>
    <property type="match status" value="2"/>
</dbReference>